<evidence type="ECO:0000256" key="1">
    <source>
        <dbReference type="SAM" id="SignalP"/>
    </source>
</evidence>
<keyword evidence="1" id="KW-0732">Signal</keyword>
<protein>
    <submittedName>
        <fullName evidence="2">FMN-binding protein</fullName>
    </submittedName>
</protein>
<dbReference type="EMBL" id="RHJS01000002">
    <property type="protein sequence ID" value="RRK32282.1"/>
    <property type="molecule type" value="Genomic_DNA"/>
</dbReference>
<dbReference type="Gene3D" id="3.90.1010.20">
    <property type="match status" value="1"/>
</dbReference>
<organism evidence="2 3">
    <name type="scientific">Schaedlerella arabinosiphila</name>
    <dbReference type="NCBI Taxonomy" id="2044587"/>
    <lineage>
        <taxon>Bacteria</taxon>
        <taxon>Bacillati</taxon>
        <taxon>Bacillota</taxon>
        <taxon>Clostridia</taxon>
        <taxon>Lachnospirales</taxon>
        <taxon>Lachnospiraceae</taxon>
        <taxon>Schaedlerella</taxon>
    </lineage>
</organism>
<dbReference type="RefSeq" id="WP_125127772.1">
    <property type="nucleotide sequence ID" value="NZ_RHJS01000002.1"/>
</dbReference>
<evidence type="ECO:0000313" key="2">
    <source>
        <dbReference type="EMBL" id="RRK32282.1"/>
    </source>
</evidence>
<dbReference type="PROSITE" id="PS51257">
    <property type="entry name" value="PROKAR_LIPOPROTEIN"/>
    <property type="match status" value="1"/>
</dbReference>
<gene>
    <name evidence="2" type="ORF">EBB54_13615</name>
</gene>
<feature type="signal peptide" evidence="1">
    <location>
        <begin position="1"/>
        <end position="21"/>
    </location>
</feature>
<evidence type="ECO:0000313" key="3">
    <source>
        <dbReference type="Proteomes" id="UP000274920"/>
    </source>
</evidence>
<proteinExistence type="predicted"/>
<name>A0A426DHV5_9FIRM</name>
<feature type="chain" id="PRO_5019504842" evidence="1">
    <location>
        <begin position="22"/>
        <end position="146"/>
    </location>
</feature>
<reference evidence="2" key="1">
    <citation type="submission" date="2018-10" db="EMBL/GenBank/DDBJ databases">
        <title>Schaedlerella arabinophila gen. nov. sp. nov., isolated from the mouse intestinal tract and comparative analysis with the genome of the closely related altered Schaedler flora strain ASF502.</title>
        <authorList>
            <person name="Miyake S."/>
            <person name="Soh M."/>
            <person name="Seedorf H."/>
        </authorList>
    </citation>
    <scope>NUCLEOTIDE SEQUENCE [LARGE SCALE GENOMIC DNA]</scope>
    <source>
        <strain evidence="2">DSM 106076</strain>
    </source>
</reference>
<dbReference type="Proteomes" id="UP000274920">
    <property type="component" value="Unassembled WGS sequence"/>
</dbReference>
<sequence length="146" mass="15982">MKRIRSLILVGLMMALLTACGDKTELQDGYYTAQAAEFSHGWKEYITIMVKEGSIVSVEYNAENASGFIKSWDNAYMQTMLHSNGTYPNAYTRYYAGQLLEDQNADGIDAISGASSSYGSFQKLSAAVLEQARKGDSGIALVDTLH</sequence>
<keyword evidence="3" id="KW-1185">Reference proteome</keyword>
<accession>A0A426DHV5</accession>
<dbReference type="AlphaFoldDB" id="A0A426DHV5"/>
<comment type="caution">
    <text evidence="2">The sequence shown here is derived from an EMBL/GenBank/DDBJ whole genome shotgun (WGS) entry which is preliminary data.</text>
</comment>